<dbReference type="GO" id="GO:0034080">
    <property type="term" value="P:CENP-A containing chromatin assembly"/>
    <property type="evidence" value="ECO:0007669"/>
    <property type="project" value="InterPro"/>
</dbReference>
<keyword evidence="4" id="KW-1185">Reference proteome</keyword>
<keyword evidence="1" id="KW-0175">Coiled coil</keyword>
<dbReference type="Pfam" id="PF13096">
    <property type="entry name" value="CENP-P"/>
    <property type="match status" value="1"/>
</dbReference>
<gene>
    <name evidence="3" type="ORF">BGZ97_002793</name>
</gene>
<name>A0A9P6UI48_9FUNG</name>
<feature type="region of interest" description="Disordered" evidence="2">
    <location>
        <begin position="1"/>
        <end position="35"/>
    </location>
</feature>
<dbReference type="Proteomes" id="UP000823405">
    <property type="component" value="Unassembled WGS sequence"/>
</dbReference>
<dbReference type="OrthoDB" id="5976950at2759"/>
<dbReference type="EMBL" id="JAAAIN010001631">
    <property type="protein sequence ID" value="KAG0301416.1"/>
    <property type="molecule type" value="Genomic_DNA"/>
</dbReference>
<reference evidence="3" key="1">
    <citation type="journal article" date="2020" name="Fungal Divers.">
        <title>Resolving the Mortierellaceae phylogeny through synthesis of multi-gene phylogenetics and phylogenomics.</title>
        <authorList>
            <person name="Vandepol N."/>
            <person name="Liber J."/>
            <person name="Desiro A."/>
            <person name="Na H."/>
            <person name="Kennedy M."/>
            <person name="Barry K."/>
            <person name="Grigoriev I.V."/>
            <person name="Miller A.N."/>
            <person name="O'Donnell K."/>
            <person name="Stajich J.E."/>
            <person name="Bonito G."/>
        </authorList>
    </citation>
    <scope>NUCLEOTIDE SEQUENCE</scope>
    <source>
        <strain evidence="3">NVP60</strain>
    </source>
</reference>
<accession>A0A9P6UI48</accession>
<protein>
    <submittedName>
        <fullName evidence="3">Uncharacterized protein</fullName>
    </submittedName>
</protein>
<feature type="coiled-coil region" evidence="1">
    <location>
        <begin position="109"/>
        <end position="162"/>
    </location>
</feature>
<dbReference type="AlphaFoldDB" id="A0A9P6UI48"/>
<sequence length="380" mass="42604">MDRTDESDILIGGGVSTPTRNNNNNDNTNNVNINNNEHTIPVDPTSNYAPFGLPWSGPSTPSVPSGVSITDDSIFKNMTSPARGLLQSSDTLSSSLKIYEEEDTLHIEKSRILEHLRHATAEVEELESRLQAVRRRRARAAVEALESHQKAQESEAKEMRNVLGSIHQLTISEDERESGSTSEEKKVKEAVPVKTLLDTLTGHGQSRIDVAMVQRLQSFTDIVFTSIENYVISNPETENSKRRYRITGSCYRLGFGVEFIVHEPALNLTDMKITLPHSVRQELGQFVSSAEKQAMLLPFFRTLLQYAQMDYDRRTLMNNLAQRFPRLLKANHAFFKLTKFNLRSPSKKTLNKTDAYASSRWVLPGGHGQIEPGAGTAVDY</sequence>
<comment type="caution">
    <text evidence="3">The sequence shown here is derived from an EMBL/GenBank/DDBJ whole genome shotgun (WGS) entry which is preliminary data.</text>
</comment>
<organism evidence="3 4">
    <name type="scientific">Linnemannia gamsii</name>
    <dbReference type="NCBI Taxonomy" id="64522"/>
    <lineage>
        <taxon>Eukaryota</taxon>
        <taxon>Fungi</taxon>
        <taxon>Fungi incertae sedis</taxon>
        <taxon>Mucoromycota</taxon>
        <taxon>Mortierellomycotina</taxon>
        <taxon>Mortierellomycetes</taxon>
        <taxon>Mortierellales</taxon>
        <taxon>Mortierellaceae</taxon>
        <taxon>Linnemannia</taxon>
    </lineage>
</organism>
<feature type="compositionally biased region" description="Low complexity" evidence="2">
    <location>
        <begin position="21"/>
        <end position="35"/>
    </location>
</feature>
<dbReference type="PANTHER" id="PTHR28577:SF1">
    <property type="entry name" value="CENTROMERE PROTEIN P"/>
    <property type="match status" value="1"/>
</dbReference>
<dbReference type="GO" id="GO:0005634">
    <property type="term" value="C:nucleus"/>
    <property type="evidence" value="ECO:0007669"/>
    <property type="project" value="TreeGrafter"/>
</dbReference>
<evidence type="ECO:0000256" key="2">
    <source>
        <dbReference type="SAM" id="MobiDB-lite"/>
    </source>
</evidence>
<evidence type="ECO:0000313" key="4">
    <source>
        <dbReference type="Proteomes" id="UP000823405"/>
    </source>
</evidence>
<evidence type="ECO:0000256" key="1">
    <source>
        <dbReference type="SAM" id="Coils"/>
    </source>
</evidence>
<proteinExistence type="predicted"/>
<dbReference type="PANTHER" id="PTHR28577">
    <property type="entry name" value="CENTROMERE PROTEIN P"/>
    <property type="match status" value="1"/>
</dbReference>
<evidence type="ECO:0000313" key="3">
    <source>
        <dbReference type="EMBL" id="KAG0301416.1"/>
    </source>
</evidence>
<dbReference type="GO" id="GO:0000775">
    <property type="term" value="C:chromosome, centromeric region"/>
    <property type="evidence" value="ECO:0007669"/>
    <property type="project" value="InterPro"/>
</dbReference>
<dbReference type="InterPro" id="IPR027801">
    <property type="entry name" value="CENP-P"/>
</dbReference>